<sequence>MKPFIMKKFNIHSVQKNENLKSIAALYGIEADALKLFHNNRCEVKDMILIDLTRQTELFIPRTAVADKNKLVKFGRGSRLVFQPENSFCKYGVVISFETGNHKNELKYETSVRWLKYENKLHFFEIDRISNLYLNQEEVNEIADTLAYKTSKVLYPLQVSVDEYGKFNQVENIESFKERWDRVREEVYKEFEGEIVDEYCRKIEEIIYEEDAINLYLKNDYFLRTIFLGIYQSFGNTFQIEIEKSFPIINNPIEPKYKIHIETDPVKDQYDLVHIAGEGKLNDERSVSDLINGYPFSMIIADDPVMKEEGNFRIEYYLNGETLLPESLYLECSIMQEEEKKISVVVTAITE</sequence>
<keyword evidence="2" id="KW-1185">Reference proteome</keyword>
<name>A0A3D9CCL3_9FLAO</name>
<dbReference type="AlphaFoldDB" id="A0A3D9CCL3"/>
<evidence type="ECO:0008006" key="3">
    <source>
        <dbReference type="Google" id="ProtNLM"/>
    </source>
</evidence>
<dbReference type="EMBL" id="QNVT01000003">
    <property type="protein sequence ID" value="REC63509.1"/>
    <property type="molecule type" value="Genomic_DNA"/>
</dbReference>
<comment type="caution">
    <text evidence="1">The sequence shown here is derived from an EMBL/GenBank/DDBJ whole genome shotgun (WGS) entry which is preliminary data.</text>
</comment>
<evidence type="ECO:0000313" key="1">
    <source>
        <dbReference type="EMBL" id="REC63509.1"/>
    </source>
</evidence>
<gene>
    <name evidence="1" type="ORF">DRF65_05280</name>
</gene>
<reference evidence="2" key="1">
    <citation type="submission" date="2018-06" db="EMBL/GenBank/DDBJ databases">
        <authorList>
            <person name="Lum Nde A."/>
            <person name="Hugo C."/>
        </authorList>
    </citation>
    <scope>NUCLEOTIDE SEQUENCE [LARGE SCALE GENOMIC DNA]</scope>
    <source>
        <strain evidence="2">1_F178</strain>
    </source>
</reference>
<organism evidence="1 2">
    <name type="scientific">Chryseobacterium pennae</name>
    <dbReference type="NCBI Taxonomy" id="2258962"/>
    <lineage>
        <taxon>Bacteria</taxon>
        <taxon>Pseudomonadati</taxon>
        <taxon>Bacteroidota</taxon>
        <taxon>Flavobacteriia</taxon>
        <taxon>Flavobacteriales</taxon>
        <taxon>Weeksellaceae</taxon>
        <taxon>Chryseobacterium group</taxon>
        <taxon>Chryseobacterium</taxon>
    </lineage>
</organism>
<evidence type="ECO:0000313" key="2">
    <source>
        <dbReference type="Proteomes" id="UP000256686"/>
    </source>
</evidence>
<dbReference type="Proteomes" id="UP000256686">
    <property type="component" value="Unassembled WGS sequence"/>
</dbReference>
<proteinExistence type="predicted"/>
<accession>A0A3D9CCL3</accession>
<protein>
    <recommendedName>
        <fullName evidence="3">LysM domain-containing protein</fullName>
    </recommendedName>
</protein>